<evidence type="ECO:0000256" key="1">
    <source>
        <dbReference type="ARBA" id="ARBA00006484"/>
    </source>
</evidence>
<dbReference type="InterPro" id="IPR036291">
    <property type="entry name" value="NAD(P)-bd_dom_sf"/>
</dbReference>
<comment type="similarity">
    <text evidence="1">Belongs to the short-chain dehydrogenases/reductases (SDR) family.</text>
</comment>
<sequence length="244" mass="25488">MTPTTTPTTTGRVAAVTGGAGAIGSAIADRLRIDGHTVVVLDRPRDDRDGGTDIGVDLADERSVRDAAARVLDAYGRCDVLVHCAGAFETADLRGLDTTIWRHVQAVNVESALWLAQVFTPAMAQRGFGRIVFVTSDTQWEPPGPQLLPYIASKGALTALTRVLARDLGADGIAVTAIAPGLTDPPGSRTVNTEADFEAVVARQALRRRLTPADTADTVAFLATDAAAALTGQTVCVDGGLVMR</sequence>
<dbReference type="InterPro" id="IPR057326">
    <property type="entry name" value="KR_dom"/>
</dbReference>
<dbReference type="RefSeq" id="WP_094027396.1">
    <property type="nucleotide sequence ID" value="NZ_NGAF01000017.1"/>
</dbReference>
<dbReference type="Proteomes" id="UP000215506">
    <property type="component" value="Unassembled WGS sequence"/>
</dbReference>
<keyword evidence="2 4" id="KW-0560">Oxidoreductase</keyword>
<evidence type="ECO:0000259" key="3">
    <source>
        <dbReference type="SMART" id="SM00822"/>
    </source>
</evidence>
<dbReference type="Gene3D" id="3.40.50.720">
    <property type="entry name" value="NAD(P)-binding Rossmann-like Domain"/>
    <property type="match status" value="1"/>
</dbReference>
<evidence type="ECO:0000313" key="5">
    <source>
        <dbReference type="Proteomes" id="UP000215506"/>
    </source>
</evidence>
<evidence type="ECO:0000313" key="4">
    <source>
        <dbReference type="EMBL" id="OXR41860.1"/>
    </source>
</evidence>
<dbReference type="EC" id="1.1.1.311" evidence="4"/>
<accession>A0A231GZ37</accession>
<gene>
    <name evidence="4" type="primary">ped_3</name>
    <name evidence="4" type="ORF">B7C42_06202</name>
</gene>
<dbReference type="SMART" id="SM00822">
    <property type="entry name" value="PKS_KR"/>
    <property type="match status" value="1"/>
</dbReference>
<evidence type="ECO:0000256" key="2">
    <source>
        <dbReference type="ARBA" id="ARBA00023002"/>
    </source>
</evidence>
<dbReference type="GO" id="GO:0018449">
    <property type="term" value="F:1-phenylethanol dehydrogenase activity"/>
    <property type="evidence" value="ECO:0007669"/>
    <property type="project" value="UniProtKB-EC"/>
</dbReference>
<dbReference type="PANTHER" id="PTHR43639:SF1">
    <property type="entry name" value="SHORT-CHAIN DEHYDROGENASE_REDUCTASE FAMILY PROTEIN"/>
    <property type="match status" value="1"/>
</dbReference>
<proteinExistence type="inferred from homology"/>
<name>A0A231GZ37_9NOCA</name>
<dbReference type="PRINTS" id="PR00081">
    <property type="entry name" value="GDHRDH"/>
</dbReference>
<reference evidence="4 5" key="1">
    <citation type="submission" date="2017-07" db="EMBL/GenBank/DDBJ databases">
        <title>First draft Genome Sequence of Nocardia cerradoensis isolated from human infection.</title>
        <authorList>
            <person name="Carrasco G."/>
        </authorList>
    </citation>
    <scope>NUCLEOTIDE SEQUENCE [LARGE SCALE GENOMIC DNA]</scope>
    <source>
        <strain evidence="4 5">CNM20130759</strain>
    </source>
</reference>
<feature type="domain" description="Ketoreductase" evidence="3">
    <location>
        <begin position="12"/>
        <end position="181"/>
    </location>
</feature>
<dbReference type="PRINTS" id="PR00080">
    <property type="entry name" value="SDRFAMILY"/>
</dbReference>
<protein>
    <submittedName>
        <fullName evidence="4">(S)-1-Phenylethanol dehydrogenase</fullName>
        <ecNumber evidence="4">1.1.1.311</ecNumber>
    </submittedName>
</protein>
<dbReference type="InterPro" id="IPR002347">
    <property type="entry name" value="SDR_fam"/>
</dbReference>
<dbReference type="CDD" id="cd05233">
    <property type="entry name" value="SDR_c"/>
    <property type="match status" value="1"/>
</dbReference>
<organism evidence="4 5">
    <name type="scientific">Nocardia cerradoensis</name>
    <dbReference type="NCBI Taxonomy" id="85688"/>
    <lineage>
        <taxon>Bacteria</taxon>
        <taxon>Bacillati</taxon>
        <taxon>Actinomycetota</taxon>
        <taxon>Actinomycetes</taxon>
        <taxon>Mycobacteriales</taxon>
        <taxon>Nocardiaceae</taxon>
        <taxon>Nocardia</taxon>
    </lineage>
</organism>
<keyword evidence="5" id="KW-1185">Reference proteome</keyword>
<dbReference type="EMBL" id="NGAF01000017">
    <property type="protein sequence ID" value="OXR41860.1"/>
    <property type="molecule type" value="Genomic_DNA"/>
</dbReference>
<dbReference type="SUPFAM" id="SSF51735">
    <property type="entry name" value="NAD(P)-binding Rossmann-fold domains"/>
    <property type="match status" value="1"/>
</dbReference>
<dbReference type="FunFam" id="3.40.50.720:FF:000084">
    <property type="entry name" value="Short-chain dehydrogenase reductase"/>
    <property type="match status" value="1"/>
</dbReference>
<dbReference type="AlphaFoldDB" id="A0A231GZ37"/>
<comment type="caution">
    <text evidence="4">The sequence shown here is derived from an EMBL/GenBank/DDBJ whole genome shotgun (WGS) entry which is preliminary data.</text>
</comment>
<dbReference type="Pfam" id="PF13561">
    <property type="entry name" value="adh_short_C2"/>
    <property type="match status" value="1"/>
</dbReference>
<dbReference type="PANTHER" id="PTHR43639">
    <property type="entry name" value="OXIDOREDUCTASE, SHORT-CHAIN DEHYDROGENASE/REDUCTASE FAMILY (AFU_ORTHOLOGUE AFUA_5G02870)"/>
    <property type="match status" value="1"/>
</dbReference>